<evidence type="ECO:0000256" key="1">
    <source>
        <dbReference type="ARBA" id="ARBA00001917"/>
    </source>
</evidence>
<dbReference type="SUPFAM" id="SSF51395">
    <property type="entry name" value="FMN-linked oxidoreductases"/>
    <property type="match status" value="1"/>
</dbReference>
<dbReference type="Gene3D" id="1.10.1200.80">
    <property type="entry name" value="Putative flavin oxidoreducatase, domain 2"/>
    <property type="match status" value="1"/>
</dbReference>
<dbReference type="PANTHER" id="PTHR45846:SF1">
    <property type="entry name" value="TRNA-DIHYDROURIDINE(47) SYNTHASE [NAD(P)(+)]-LIKE"/>
    <property type="match status" value="1"/>
</dbReference>
<evidence type="ECO:0000256" key="10">
    <source>
        <dbReference type="ARBA" id="ARBA00048205"/>
    </source>
</evidence>
<comment type="catalytic activity">
    <reaction evidence="11">
        <text>a 5,6-dihydrouridine in tRNA + NAD(+) = a uridine in tRNA + NADH + H(+)</text>
        <dbReference type="Rhea" id="RHEA:54452"/>
        <dbReference type="Rhea" id="RHEA-COMP:13339"/>
        <dbReference type="Rhea" id="RHEA-COMP:13887"/>
        <dbReference type="ChEBI" id="CHEBI:15378"/>
        <dbReference type="ChEBI" id="CHEBI:57540"/>
        <dbReference type="ChEBI" id="CHEBI:57945"/>
        <dbReference type="ChEBI" id="CHEBI:65315"/>
        <dbReference type="ChEBI" id="CHEBI:74443"/>
    </reaction>
</comment>
<evidence type="ECO:0000256" key="8">
    <source>
        <dbReference type="ARBA" id="ARBA00022884"/>
    </source>
</evidence>
<dbReference type="GO" id="GO:0017150">
    <property type="term" value="F:tRNA dihydrouridine synthase activity"/>
    <property type="evidence" value="ECO:0007669"/>
    <property type="project" value="InterPro"/>
</dbReference>
<evidence type="ECO:0000256" key="3">
    <source>
        <dbReference type="ARBA" id="ARBA00022555"/>
    </source>
</evidence>
<dbReference type="EMBL" id="RCHI01000005">
    <property type="protein sequence ID" value="RLL71085.1"/>
    <property type="molecule type" value="Genomic_DNA"/>
</dbReference>
<evidence type="ECO:0000256" key="12">
    <source>
        <dbReference type="PIRNR" id="PIRNR006621"/>
    </source>
</evidence>
<keyword evidence="4 12" id="KW-0285">Flavoprotein</keyword>
<reference evidence="16 17" key="1">
    <citation type="submission" date="2018-10" db="EMBL/GenBank/DDBJ databases">
        <title>Rhodobacter sp . BO-81.</title>
        <authorList>
            <person name="Im W.T."/>
        </authorList>
    </citation>
    <scope>NUCLEOTIDE SEQUENCE [LARGE SCALE GENOMIC DNA]</scope>
    <source>
        <strain evidence="16 17">BO-81</strain>
    </source>
</reference>
<comment type="cofactor">
    <cofactor evidence="1 12 14">
        <name>FMN</name>
        <dbReference type="ChEBI" id="CHEBI:58210"/>
    </cofactor>
</comment>
<evidence type="ECO:0000256" key="4">
    <source>
        <dbReference type="ARBA" id="ARBA00022630"/>
    </source>
</evidence>
<evidence type="ECO:0000256" key="13">
    <source>
        <dbReference type="PIRSR" id="PIRSR006621-1"/>
    </source>
</evidence>
<dbReference type="EC" id="1.3.1.-" evidence="12"/>
<dbReference type="InterPro" id="IPR018517">
    <property type="entry name" value="tRNA_hU_synthase_CS"/>
</dbReference>
<gene>
    <name evidence="16" type="primary">dusB</name>
    <name evidence="16" type="ORF">DYS74_07605</name>
</gene>
<feature type="binding site" evidence="14">
    <location>
        <begin position="227"/>
        <end position="228"/>
    </location>
    <ligand>
        <name>FMN</name>
        <dbReference type="ChEBI" id="CHEBI:58210"/>
    </ligand>
</feature>
<comment type="caution">
    <text evidence="16">The sequence shown here is derived from an EMBL/GenBank/DDBJ whole genome shotgun (WGS) entry which is preliminary data.</text>
</comment>
<keyword evidence="9 12" id="KW-0560">Oxidoreductase</keyword>
<dbReference type="PANTHER" id="PTHR45846">
    <property type="entry name" value="TRNA-DIHYDROURIDINE(47) SYNTHASE [NAD(P)(+)]-LIKE"/>
    <property type="match status" value="1"/>
</dbReference>
<feature type="binding site" evidence="14">
    <location>
        <begin position="18"/>
        <end position="20"/>
    </location>
    <ligand>
        <name>FMN</name>
        <dbReference type="ChEBI" id="CHEBI:58210"/>
    </ligand>
</feature>
<keyword evidence="8" id="KW-0694">RNA-binding</keyword>
<comment type="similarity">
    <text evidence="12">Belongs to the dus family.</text>
</comment>
<keyword evidence="17" id="KW-1185">Reference proteome</keyword>
<keyword evidence="7" id="KW-0521">NADP</keyword>
<evidence type="ECO:0000256" key="5">
    <source>
        <dbReference type="ARBA" id="ARBA00022643"/>
    </source>
</evidence>
<dbReference type="NCBIfam" id="TIGR00737">
    <property type="entry name" value="nifR3_yhdG"/>
    <property type="match status" value="1"/>
</dbReference>
<dbReference type="GO" id="GO:0000049">
    <property type="term" value="F:tRNA binding"/>
    <property type="evidence" value="ECO:0007669"/>
    <property type="project" value="UniProtKB-KW"/>
</dbReference>
<evidence type="ECO:0000259" key="15">
    <source>
        <dbReference type="Pfam" id="PF01207"/>
    </source>
</evidence>
<evidence type="ECO:0000256" key="11">
    <source>
        <dbReference type="ARBA" id="ARBA00048802"/>
    </source>
</evidence>
<dbReference type="InterPro" id="IPR004652">
    <property type="entry name" value="DusB-like"/>
</dbReference>
<evidence type="ECO:0000256" key="9">
    <source>
        <dbReference type="ARBA" id="ARBA00023002"/>
    </source>
</evidence>
<comment type="function">
    <text evidence="2 12">Catalyzes the synthesis of 5,6-dihydrouridine (D), a modified base found in the D-loop of most tRNAs, via the reduction of the C5-C6 double bond in target uridines.</text>
</comment>
<dbReference type="PROSITE" id="PS01136">
    <property type="entry name" value="UPF0034"/>
    <property type="match status" value="1"/>
</dbReference>
<keyword evidence="5 12" id="KW-0288">FMN</keyword>
<feature type="binding site" evidence="14">
    <location>
        <position position="73"/>
    </location>
    <ligand>
        <name>FMN</name>
        <dbReference type="ChEBI" id="CHEBI:58210"/>
    </ligand>
</feature>
<keyword evidence="14" id="KW-0547">Nucleotide-binding</keyword>
<evidence type="ECO:0000256" key="6">
    <source>
        <dbReference type="ARBA" id="ARBA00022694"/>
    </source>
</evidence>
<dbReference type="CDD" id="cd02801">
    <property type="entry name" value="DUS_like_FMN"/>
    <property type="match status" value="1"/>
</dbReference>
<dbReference type="PIRSF" id="PIRSF006621">
    <property type="entry name" value="Dus"/>
    <property type="match status" value="1"/>
</dbReference>
<keyword evidence="6 12" id="KW-0819">tRNA processing</keyword>
<dbReference type="GO" id="GO:0050660">
    <property type="term" value="F:flavin adenine dinucleotide binding"/>
    <property type="evidence" value="ECO:0007669"/>
    <property type="project" value="InterPro"/>
</dbReference>
<feature type="binding site" evidence="14">
    <location>
        <position position="172"/>
    </location>
    <ligand>
        <name>FMN</name>
        <dbReference type="ChEBI" id="CHEBI:58210"/>
    </ligand>
</feature>
<evidence type="ECO:0000313" key="17">
    <source>
        <dbReference type="Proteomes" id="UP000279673"/>
    </source>
</evidence>
<accession>A0A421BS17</accession>
<sequence>MTLTLDTFRLEPPVLLAPMAGITDLPFRRIVARFGAGLVVSEMVASGEMLTAKPSVRAKARSELGLDMASSVQLAGREAGAMAEAAKVVADMGAKIIDINMGCPAKKVTGGYSGAALMRDPDHALGLIEAVTGAVDVPVTLKMRLGWDTDCLNAPEIARRAEAAGVRMIVIHGRTRMQFYKGAADWAAIRPVVQAVSVPVIANGDITDAASARRALTESGAAGVMVGRGAQGRPWALAEIGAALFGTPEPRIPTGDALAALVAEHYEAILSFYGIEVGLRLARKHLGWYAEAAGAPLRTEMMVSQTPAATLALIRAAFGERMAA</sequence>
<dbReference type="InterPro" id="IPR024036">
    <property type="entry name" value="tRNA-dHydroUridine_Synthase_C"/>
</dbReference>
<feature type="binding site" evidence="14">
    <location>
        <position position="142"/>
    </location>
    <ligand>
        <name>FMN</name>
        <dbReference type="ChEBI" id="CHEBI:58210"/>
    </ligand>
</feature>
<feature type="active site" description="Proton donor" evidence="13">
    <location>
        <position position="103"/>
    </location>
</feature>
<dbReference type="Pfam" id="PF01207">
    <property type="entry name" value="Dus"/>
    <property type="match status" value="1"/>
</dbReference>
<organism evidence="16 17">
    <name type="scientific">Paenirhodobacter hankyongi</name>
    <dbReference type="NCBI Taxonomy" id="2294033"/>
    <lineage>
        <taxon>Bacteria</taxon>
        <taxon>Pseudomonadati</taxon>
        <taxon>Pseudomonadota</taxon>
        <taxon>Alphaproteobacteria</taxon>
        <taxon>Rhodobacterales</taxon>
        <taxon>Rhodobacter group</taxon>
        <taxon>Paenirhodobacter</taxon>
    </lineage>
</organism>
<keyword evidence="3" id="KW-0820">tRNA-binding</keyword>
<dbReference type="InterPro" id="IPR001269">
    <property type="entry name" value="DUS_fam"/>
</dbReference>
<dbReference type="Proteomes" id="UP000279673">
    <property type="component" value="Unassembled WGS sequence"/>
</dbReference>
<dbReference type="InterPro" id="IPR035587">
    <property type="entry name" value="DUS-like_FMN-bd"/>
</dbReference>
<dbReference type="Gene3D" id="3.20.20.70">
    <property type="entry name" value="Aldolase class I"/>
    <property type="match status" value="1"/>
</dbReference>
<name>A0A421BS17_9RHOB</name>
<feature type="domain" description="DUS-like FMN-binding" evidence="15">
    <location>
        <begin position="15"/>
        <end position="315"/>
    </location>
</feature>
<proteinExistence type="inferred from homology"/>
<dbReference type="InterPro" id="IPR013785">
    <property type="entry name" value="Aldolase_TIM"/>
</dbReference>
<evidence type="ECO:0000256" key="7">
    <source>
        <dbReference type="ARBA" id="ARBA00022857"/>
    </source>
</evidence>
<comment type="catalytic activity">
    <reaction evidence="10">
        <text>a 5,6-dihydrouridine in tRNA + NADP(+) = a uridine in tRNA + NADPH + H(+)</text>
        <dbReference type="Rhea" id="RHEA:23624"/>
        <dbReference type="Rhea" id="RHEA-COMP:13339"/>
        <dbReference type="Rhea" id="RHEA-COMP:13887"/>
        <dbReference type="ChEBI" id="CHEBI:15378"/>
        <dbReference type="ChEBI" id="CHEBI:57783"/>
        <dbReference type="ChEBI" id="CHEBI:58349"/>
        <dbReference type="ChEBI" id="CHEBI:65315"/>
        <dbReference type="ChEBI" id="CHEBI:74443"/>
    </reaction>
</comment>
<protein>
    <recommendedName>
        <fullName evidence="12">tRNA-dihydrouridine synthase</fullName>
        <ecNumber evidence="12">1.3.1.-</ecNumber>
    </recommendedName>
</protein>
<dbReference type="AlphaFoldDB" id="A0A421BS17"/>
<evidence type="ECO:0000313" key="16">
    <source>
        <dbReference type="EMBL" id="RLL71085.1"/>
    </source>
</evidence>
<evidence type="ECO:0000256" key="2">
    <source>
        <dbReference type="ARBA" id="ARBA00002790"/>
    </source>
</evidence>
<evidence type="ECO:0000256" key="14">
    <source>
        <dbReference type="PIRSR" id="PIRSR006621-2"/>
    </source>
</evidence>